<feature type="region of interest" description="Disordered" evidence="1">
    <location>
        <begin position="77"/>
        <end position="111"/>
    </location>
</feature>
<evidence type="ECO:0000256" key="1">
    <source>
        <dbReference type="SAM" id="MobiDB-lite"/>
    </source>
</evidence>
<reference evidence="3 4" key="1">
    <citation type="submission" date="2024-02" db="EMBL/GenBank/DDBJ databases">
        <title>High-quality chromosome-scale genome assembly of Pensacola bahiagrass (Paspalum notatum Flugge var. saurae).</title>
        <authorList>
            <person name="Vega J.M."/>
            <person name="Podio M."/>
            <person name="Orjuela J."/>
            <person name="Siena L.A."/>
            <person name="Pessino S.C."/>
            <person name="Combes M.C."/>
            <person name="Mariac C."/>
            <person name="Albertini E."/>
            <person name="Pupilli F."/>
            <person name="Ortiz J.P.A."/>
            <person name="Leblanc O."/>
        </authorList>
    </citation>
    <scope>NUCLEOTIDE SEQUENCE [LARGE SCALE GENOMIC DNA]</scope>
    <source>
        <strain evidence="3">R1</strain>
        <tissue evidence="3">Leaf</tissue>
    </source>
</reference>
<dbReference type="EMBL" id="CP144747">
    <property type="protein sequence ID" value="WVZ64384.1"/>
    <property type="molecule type" value="Genomic_DNA"/>
</dbReference>
<feature type="compositionally biased region" description="Acidic residues" evidence="1">
    <location>
        <begin position="79"/>
        <end position="111"/>
    </location>
</feature>
<keyword evidence="2" id="KW-1133">Transmembrane helix</keyword>
<accession>A0AAQ3T1D1</accession>
<name>A0AAQ3T1D1_PASNO</name>
<dbReference type="AlphaFoldDB" id="A0AAQ3T1D1"/>
<gene>
    <name evidence="3" type="ORF">U9M48_013905</name>
</gene>
<evidence type="ECO:0000313" key="3">
    <source>
        <dbReference type="EMBL" id="WVZ64384.1"/>
    </source>
</evidence>
<keyword evidence="2" id="KW-0812">Transmembrane</keyword>
<keyword evidence="4" id="KW-1185">Reference proteome</keyword>
<evidence type="ECO:0000256" key="2">
    <source>
        <dbReference type="SAM" id="Phobius"/>
    </source>
</evidence>
<organism evidence="3 4">
    <name type="scientific">Paspalum notatum var. saurae</name>
    <dbReference type="NCBI Taxonomy" id="547442"/>
    <lineage>
        <taxon>Eukaryota</taxon>
        <taxon>Viridiplantae</taxon>
        <taxon>Streptophyta</taxon>
        <taxon>Embryophyta</taxon>
        <taxon>Tracheophyta</taxon>
        <taxon>Spermatophyta</taxon>
        <taxon>Magnoliopsida</taxon>
        <taxon>Liliopsida</taxon>
        <taxon>Poales</taxon>
        <taxon>Poaceae</taxon>
        <taxon>PACMAD clade</taxon>
        <taxon>Panicoideae</taxon>
        <taxon>Andropogonodae</taxon>
        <taxon>Paspaleae</taxon>
        <taxon>Paspalinae</taxon>
        <taxon>Paspalum</taxon>
    </lineage>
</organism>
<sequence length="238" mass="24575">METAAAAMLEAGVGRFSRAPAMAAALLAEMWAPLAVALAALATLPSLLRRLQLIVLRIRSRGKEVIQSHIVGTYYSSSGEDDDDVHVDDESSDEDGDDGCSSSGDDEEDGEDLRRIGFYEAADGAGFPWGGAVVRTWQGLPRRFSGCVGGAPLAAGAGGPLPPAAVRLWGARTASGADPWWATALVGAEDGGCVRAAESEAASGDHAAVVVGWAGGRDSTQAVAQNKRRRRRAASSAL</sequence>
<evidence type="ECO:0000313" key="4">
    <source>
        <dbReference type="Proteomes" id="UP001341281"/>
    </source>
</evidence>
<protein>
    <submittedName>
        <fullName evidence="3">Uncharacterized protein</fullName>
    </submittedName>
</protein>
<keyword evidence="2" id="KW-0472">Membrane</keyword>
<proteinExistence type="predicted"/>
<feature type="transmembrane region" description="Helical" evidence="2">
    <location>
        <begin position="30"/>
        <end position="48"/>
    </location>
</feature>
<dbReference type="Proteomes" id="UP001341281">
    <property type="component" value="Chromosome 03"/>
</dbReference>